<dbReference type="Gene3D" id="1.10.10.60">
    <property type="entry name" value="Homeodomain-like"/>
    <property type="match status" value="1"/>
</dbReference>
<keyword evidence="3" id="KW-0804">Transcription</keyword>
<dbReference type="InterPro" id="IPR020449">
    <property type="entry name" value="Tscrpt_reg_AraC-type_HTH"/>
</dbReference>
<dbReference type="InterPro" id="IPR018062">
    <property type="entry name" value="HTH_AraC-typ_CS"/>
</dbReference>
<dbReference type="PANTHER" id="PTHR46796">
    <property type="entry name" value="HTH-TYPE TRANSCRIPTIONAL ACTIVATOR RHAS-RELATED"/>
    <property type="match status" value="1"/>
</dbReference>
<dbReference type="EMBL" id="QBKP01000031">
    <property type="protein sequence ID" value="PTX41223.1"/>
    <property type="molecule type" value="Genomic_DNA"/>
</dbReference>
<dbReference type="RefSeq" id="WP_108130821.1">
    <property type="nucleotide sequence ID" value="NZ_QBKP01000031.1"/>
</dbReference>
<dbReference type="SMART" id="SM00342">
    <property type="entry name" value="HTH_ARAC"/>
    <property type="match status" value="1"/>
</dbReference>
<evidence type="ECO:0000313" key="6">
    <source>
        <dbReference type="Proteomes" id="UP000244224"/>
    </source>
</evidence>
<evidence type="ECO:0000256" key="3">
    <source>
        <dbReference type="ARBA" id="ARBA00023163"/>
    </source>
</evidence>
<dbReference type="PANTHER" id="PTHR46796:SF6">
    <property type="entry name" value="ARAC SUBFAMILY"/>
    <property type="match status" value="1"/>
</dbReference>
<evidence type="ECO:0000259" key="4">
    <source>
        <dbReference type="PROSITE" id="PS01124"/>
    </source>
</evidence>
<dbReference type="AlphaFoldDB" id="A0A2T6ABM2"/>
<evidence type="ECO:0000256" key="1">
    <source>
        <dbReference type="ARBA" id="ARBA00023015"/>
    </source>
</evidence>
<keyword evidence="1" id="KW-0805">Transcription regulation</keyword>
<accession>A0A2T6ABM2</accession>
<dbReference type="PROSITE" id="PS01124">
    <property type="entry name" value="HTH_ARAC_FAMILY_2"/>
    <property type="match status" value="1"/>
</dbReference>
<dbReference type="PRINTS" id="PR00032">
    <property type="entry name" value="HTHARAC"/>
</dbReference>
<dbReference type="InterPro" id="IPR050204">
    <property type="entry name" value="AraC_XylS_family_regulators"/>
</dbReference>
<evidence type="ECO:0000256" key="2">
    <source>
        <dbReference type="ARBA" id="ARBA00023125"/>
    </source>
</evidence>
<dbReference type="SUPFAM" id="SSF46689">
    <property type="entry name" value="Homeodomain-like"/>
    <property type="match status" value="1"/>
</dbReference>
<evidence type="ECO:0000313" key="5">
    <source>
        <dbReference type="EMBL" id="PTX41223.1"/>
    </source>
</evidence>
<comment type="caution">
    <text evidence="5">The sequence shown here is derived from an EMBL/GenBank/DDBJ whole genome shotgun (WGS) entry which is preliminary data.</text>
</comment>
<dbReference type="Proteomes" id="UP000244224">
    <property type="component" value="Unassembled WGS sequence"/>
</dbReference>
<feature type="domain" description="HTH araC/xylS-type" evidence="4">
    <location>
        <begin position="211"/>
        <end position="312"/>
    </location>
</feature>
<dbReference type="PROSITE" id="PS00041">
    <property type="entry name" value="HTH_ARAC_FAMILY_1"/>
    <property type="match status" value="1"/>
</dbReference>
<protein>
    <submittedName>
        <fullName evidence="5">AraC family transcriptional regulator</fullName>
    </submittedName>
</protein>
<organism evidence="5 6">
    <name type="scientific">Gemmobacter caeni</name>
    <dbReference type="NCBI Taxonomy" id="589035"/>
    <lineage>
        <taxon>Bacteria</taxon>
        <taxon>Pseudomonadati</taxon>
        <taxon>Pseudomonadota</taxon>
        <taxon>Alphaproteobacteria</taxon>
        <taxon>Rhodobacterales</taxon>
        <taxon>Paracoccaceae</taxon>
        <taxon>Gemmobacter</taxon>
    </lineage>
</organism>
<dbReference type="InterPro" id="IPR009057">
    <property type="entry name" value="Homeodomain-like_sf"/>
</dbReference>
<proteinExistence type="predicted"/>
<gene>
    <name evidence="5" type="ORF">C8N34_1317</name>
</gene>
<name>A0A2T6ABM2_9RHOB</name>
<keyword evidence="6" id="KW-1185">Reference proteome</keyword>
<dbReference type="GO" id="GO:0043565">
    <property type="term" value="F:sequence-specific DNA binding"/>
    <property type="evidence" value="ECO:0007669"/>
    <property type="project" value="InterPro"/>
</dbReference>
<keyword evidence="2" id="KW-0238">DNA-binding</keyword>
<dbReference type="InterPro" id="IPR018060">
    <property type="entry name" value="HTH_AraC"/>
</dbReference>
<reference evidence="5 6" key="1">
    <citation type="submission" date="2018-04" db="EMBL/GenBank/DDBJ databases">
        <title>Genomic Encyclopedia of Archaeal and Bacterial Type Strains, Phase II (KMG-II): from individual species to whole genera.</title>
        <authorList>
            <person name="Goeker M."/>
        </authorList>
    </citation>
    <scope>NUCLEOTIDE SEQUENCE [LARGE SCALE GENOMIC DNA]</scope>
    <source>
        <strain evidence="5 6">DSM 21823</strain>
    </source>
</reference>
<dbReference type="Pfam" id="PF12833">
    <property type="entry name" value="HTH_18"/>
    <property type="match status" value="1"/>
</dbReference>
<dbReference type="OrthoDB" id="8004517at2"/>
<dbReference type="GO" id="GO:0003700">
    <property type="term" value="F:DNA-binding transcription factor activity"/>
    <property type="evidence" value="ECO:0007669"/>
    <property type="project" value="InterPro"/>
</dbReference>
<sequence>MTHFQLDTNALDPGQRIAEFEAACAQVCQLMVAPTGEDFASRTSIALIGQAVFADTSHSACVTSRTLALAAGTGDNILLHIPFSGGFTIRQRGGNEQACAVGSIYLDPTGEPGVARFEGQGAHAFYLSLPRALLAPAGDRLALRAQIALTPQWRLMLAYARAIHAEATHLSASDLEQCCTHLQDLVMLAIGADRETEQIARGRGARVARLRAIRADIERHLTSPDLSSGWIAGRHGISPRYLRALFADEGTSFTDYVLSRRLMLACRRLSDPMQHGLPVSRIAAEAGFGDLSWFNQRFRQAFGQTPTETRNLALQRLRDGGQGSV</sequence>